<keyword evidence="7" id="KW-0547">Nucleotide-binding</keyword>
<feature type="compositionally biased region" description="Pro residues" evidence="4">
    <location>
        <begin position="627"/>
        <end position="637"/>
    </location>
</feature>
<accession>A0ABN1EMQ3</accession>
<dbReference type="InterPro" id="IPR004358">
    <property type="entry name" value="Sig_transdc_His_kin-like_C"/>
</dbReference>
<dbReference type="Pfam" id="PF02518">
    <property type="entry name" value="HATPase_c"/>
    <property type="match status" value="1"/>
</dbReference>
<dbReference type="SUPFAM" id="SSF47384">
    <property type="entry name" value="Homodimeric domain of signal transducing histidine kinase"/>
    <property type="match status" value="1"/>
</dbReference>
<dbReference type="Pfam" id="PF22588">
    <property type="entry name" value="dCache_1_like"/>
    <property type="match status" value="1"/>
</dbReference>
<feature type="transmembrane region" description="Helical" evidence="5">
    <location>
        <begin position="24"/>
        <end position="45"/>
    </location>
</feature>
<dbReference type="Gene3D" id="3.30.450.20">
    <property type="entry name" value="PAS domain"/>
    <property type="match status" value="2"/>
</dbReference>
<evidence type="ECO:0000256" key="3">
    <source>
        <dbReference type="ARBA" id="ARBA00022553"/>
    </source>
</evidence>
<evidence type="ECO:0000256" key="5">
    <source>
        <dbReference type="SAM" id="Phobius"/>
    </source>
</evidence>
<comment type="caution">
    <text evidence="7">The sequence shown here is derived from an EMBL/GenBank/DDBJ whole genome shotgun (WGS) entry which is preliminary data.</text>
</comment>
<protein>
    <recommendedName>
        <fullName evidence="2">histidine kinase</fullName>
        <ecNumber evidence="2">2.7.13.3</ecNumber>
    </recommendedName>
</protein>
<evidence type="ECO:0000256" key="2">
    <source>
        <dbReference type="ARBA" id="ARBA00012438"/>
    </source>
</evidence>
<keyword evidence="3" id="KW-0597">Phosphoprotein</keyword>
<keyword evidence="5" id="KW-0812">Transmembrane</keyword>
<keyword evidence="5" id="KW-1133">Transmembrane helix</keyword>
<dbReference type="SUPFAM" id="SSF55874">
    <property type="entry name" value="ATPase domain of HSP90 chaperone/DNA topoisomerase II/histidine kinase"/>
    <property type="match status" value="1"/>
</dbReference>
<dbReference type="CDD" id="cd12915">
    <property type="entry name" value="PDC2_DGC_like"/>
    <property type="match status" value="1"/>
</dbReference>
<dbReference type="PANTHER" id="PTHR43065:SF49">
    <property type="entry name" value="HISTIDINE KINASE"/>
    <property type="match status" value="1"/>
</dbReference>
<dbReference type="PRINTS" id="PR00344">
    <property type="entry name" value="BCTRLSENSOR"/>
</dbReference>
<keyword evidence="7" id="KW-0067">ATP-binding</keyword>
<dbReference type="InterPro" id="IPR003594">
    <property type="entry name" value="HATPase_dom"/>
</dbReference>
<evidence type="ECO:0000313" key="8">
    <source>
        <dbReference type="Proteomes" id="UP001501588"/>
    </source>
</evidence>
<sequence length="637" mass="66475">MVDPELLRRTNAQHKAAIRTLRRLRLALAASVAVPALLFAGAAWYDRAQLLRGLEDDARGAAAVLREHALKALETHELLVRQLDRRTQGMGWDEIRAASAALSAEMRAMHAGLPQVSALALTDAEGRQWAASLPLGPGGYVSVAHREFWSAQREADRGTFISRAYVGMTTQRSNFGISRRRTTSDGAFDGTVHVAVAASYFTGFWAEAARGQAGVAISLVRTDGEVLARFPEAAGALPRLPPQTSPLMLRLGQGLPGATYRSTSSIDGVERVFAYARAGDYPVVVGYGVPVASALAAWRQHLLALGAVCALAATALALAVLSAMRQARRLAAEQERRAAAEDTARQGQRLELLGQLAAGVAHDFANVAQAVQGGARLIEQNAGDPDRVRSLARMLDEAAGRGAALTRRMLDFARRDRGADGAGKDDAEPATDPAEAVSSVCQLLSRTLGAPHRLRCYMEAGGLPALVRGDRGELEAAVMNLAVNARDAMPGGGEVAVRAAPERVSGGAGRAGGAGRPPERLAPGLYARVSVSDTGVGLSPEALARAGEPFFTTKPRGRGTGLGLAMARGFAERAGGALAIETALGRGTTVTLWLPAAVAAAGGAPQPGGEWPPDGNVTRLRPASDRNPPPPPASAAT</sequence>
<evidence type="ECO:0000256" key="1">
    <source>
        <dbReference type="ARBA" id="ARBA00000085"/>
    </source>
</evidence>
<dbReference type="PROSITE" id="PS50109">
    <property type="entry name" value="HIS_KIN"/>
    <property type="match status" value="1"/>
</dbReference>
<gene>
    <name evidence="7" type="ORF">GCM10009416_05610</name>
</gene>
<feature type="domain" description="Histidine kinase" evidence="6">
    <location>
        <begin position="359"/>
        <end position="598"/>
    </location>
</feature>
<feature type="compositionally biased region" description="Low complexity" evidence="4">
    <location>
        <begin position="601"/>
        <end position="613"/>
    </location>
</feature>
<dbReference type="InterPro" id="IPR036890">
    <property type="entry name" value="HATPase_C_sf"/>
</dbReference>
<dbReference type="PANTHER" id="PTHR43065">
    <property type="entry name" value="SENSOR HISTIDINE KINASE"/>
    <property type="match status" value="1"/>
</dbReference>
<dbReference type="Gene3D" id="3.30.565.10">
    <property type="entry name" value="Histidine kinase-like ATPase, C-terminal domain"/>
    <property type="match status" value="1"/>
</dbReference>
<dbReference type="InterPro" id="IPR036097">
    <property type="entry name" value="HisK_dim/P_sf"/>
</dbReference>
<feature type="region of interest" description="Disordered" evidence="4">
    <location>
        <begin position="601"/>
        <end position="637"/>
    </location>
</feature>
<name>A0ABN1EMQ3_9PROT</name>
<dbReference type="GO" id="GO:0005524">
    <property type="term" value="F:ATP binding"/>
    <property type="evidence" value="ECO:0007669"/>
    <property type="project" value="UniProtKB-KW"/>
</dbReference>
<dbReference type="CDD" id="cd00082">
    <property type="entry name" value="HisKA"/>
    <property type="match status" value="1"/>
</dbReference>
<dbReference type="EC" id="2.7.13.3" evidence="2"/>
<dbReference type="InterPro" id="IPR054327">
    <property type="entry name" value="His-kinase-like_sensor"/>
</dbReference>
<keyword evidence="8" id="KW-1185">Reference proteome</keyword>
<reference evidence="7 8" key="1">
    <citation type="journal article" date="2019" name="Int. J. Syst. Evol. Microbiol.">
        <title>The Global Catalogue of Microorganisms (GCM) 10K type strain sequencing project: providing services to taxonomists for standard genome sequencing and annotation.</title>
        <authorList>
            <consortium name="The Broad Institute Genomics Platform"/>
            <consortium name="The Broad Institute Genome Sequencing Center for Infectious Disease"/>
            <person name="Wu L."/>
            <person name="Ma J."/>
        </authorList>
    </citation>
    <scope>NUCLEOTIDE SEQUENCE [LARGE SCALE GENOMIC DNA]</scope>
    <source>
        <strain evidence="7 8">JCM 9933</strain>
    </source>
</reference>
<dbReference type="SMART" id="SM00387">
    <property type="entry name" value="HATPase_c"/>
    <property type="match status" value="1"/>
</dbReference>
<proteinExistence type="predicted"/>
<dbReference type="Gene3D" id="1.10.287.130">
    <property type="match status" value="1"/>
</dbReference>
<dbReference type="InterPro" id="IPR005467">
    <property type="entry name" value="His_kinase_dom"/>
</dbReference>
<keyword evidence="5" id="KW-0472">Membrane</keyword>
<comment type="catalytic activity">
    <reaction evidence="1">
        <text>ATP + protein L-histidine = ADP + protein N-phospho-L-histidine.</text>
        <dbReference type="EC" id="2.7.13.3"/>
    </reaction>
</comment>
<evidence type="ECO:0000313" key="7">
    <source>
        <dbReference type="EMBL" id="GAA0569957.1"/>
    </source>
</evidence>
<dbReference type="Proteomes" id="UP001501588">
    <property type="component" value="Unassembled WGS sequence"/>
</dbReference>
<evidence type="ECO:0000259" key="6">
    <source>
        <dbReference type="PROSITE" id="PS50109"/>
    </source>
</evidence>
<organism evidence="7 8">
    <name type="scientific">Craurococcus roseus</name>
    <dbReference type="NCBI Taxonomy" id="77585"/>
    <lineage>
        <taxon>Bacteria</taxon>
        <taxon>Pseudomonadati</taxon>
        <taxon>Pseudomonadota</taxon>
        <taxon>Alphaproteobacteria</taxon>
        <taxon>Acetobacterales</taxon>
        <taxon>Acetobacteraceae</taxon>
        <taxon>Craurococcus</taxon>
    </lineage>
</organism>
<dbReference type="InterPro" id="IPR003661">
    <property type="entry name" value="HisK_dim/P_dom"/>
</dbReference>
<dbReference type="SMART" id="SM00388">
    <property type="entry name" value="HisKA"/>
    <property type="match status" value="1"/>
</dbReference>
<dbReference type="EMBL" id="BAAAFZ010000007">
    <property type="protein sequence ID" value="GAA0569957.1"/>
    <property type="molecule type" value="Genomic_DNA"/>
</dbReference>
<dbReference type="RefSeq" id="WP_343893620.1">
    <property type="nucleotide sequence ID" value="NZ_BAAAFZ010000007.1"/>
</dbReference>
<dbReference type="CDD" id="cd12914">
    <property type="entry name" value="PDC1_DGC_like"/>
    <property type="match status" value="1"/>
</dbReference>
<evidence type="ECO:0000256" key="4">
    <source>
        <dbReference type="SAM" id="MobiDB-lite"/>
    </source>
</evidence>